<feature type="domain" description="Flagellin C-terminal" evidence="5">
    <location>
        <begin position="396"/>
        <end position="478"/>
    </location>
</feature>
<dbReference type="EMBL" id="JBHRYD010000001">
    <property type="protein sequence ID" value="MFC3703190.1"/>
    <property type="molecule type" value="Genomic_DNA"/>
</dbReference>
<proteinExistence type="inferred from homology"/>
<keyword evidence="6" id="KW-0966">Cell projection</keyword>
<dbReference type="Pfam" id="PF00700">
    <property type="entry name" value="Flagellin_C"/>
    <property type="match status" value="1"/>
</dbReference>
<comment type="similarity">
    <text evidence="1 3">Belongs to the bacterial flagellin family.</text>
</comment>
<keyword evidence="6" id="KW-0969">Cilium</keyword>
<feature type="domain" description="Flagellin N-terminal" evidence="4">
    <location>
        <begin position="12"/>
        <end position="114"/>
    </location>
</feature>
<evidence type="ECO:0000313" key="6">
    <source>
        <dbReference type="EMBL" id="MFC3703190.1"/>
    </source>
</evidence>
<keyword evidence="3" id="KW-0964">Secreted</keyword>
<dbReference type="Gene3D" id="1.20.1330.10">
    <property type="entry name" value="f41 fragment of flagellin, N-terminal domain"/>
    <property type="match status" value="1"/>
</dbReference>
<keyword evidence="7" id="KW-1185">Reference proteome</keyword>
<evidence type="ECO:0000313" key="7">
    <source>
        <dbReference type="Proteomes" id="UP001595613"/>
    </source>
</evidence>
<evidence type="ECO:0000256" key="3">
    <source>
        <dbReference type="RuleBase" id="RU362073"/>
    </source>
</evidence>
<comment type="function">
    <text evidence="3">Flagellin is the subunit protein which polymerizes to form the filaments of bacterial flagella.</text>
</comment>
<protein>
    <recommendedName>
        <fullName evidence="3">Flagellin</fullName>
    </recommendedName>
</protein>
<evidence type="ECO:0000256" key="1">
    <source>
        <dbReference type="ARBA" id="ARBA00005709"/>
    </source>
</evidence>
<keyword evidence="2 3" id="KW-0975">Bacterial flagellum</keyword>
<dbReference type="InterPro" id="IPR001492">
    <property type="entry name" value="Flagellin"/>
</dbReference>
<comment type="subcellular location">
    <subcellularLocation>
        <location evidence="3">Secreted</location>
    </subcellularLocation>
    <subcellularLocation>
        <location evidence="3">Bacterial flagellum</location>
    </subcellularLocation>
</comment>
<accession>A0ABV7WXK8</accession>
<sequence length="479" mass="50379">MGDISLSKAVRSNLLSLQNTAQLMAQTQNRLATGNKVNSALDNPTNFFTASSLNSRAGDLNQLMDSMANGIQTLEAADNGLSAITKTLESMQSTLRQARQDKSFQTESYTIADNASGNISFSGGAIGDDPLTISMNTEAVDATPATYSGAAVDLSTDVDWAAHEGETISVNGEVVYTFTDATTGQKAALQAALETATGGTVTIDGDGIAIEVEDGTNFSIQSSNAAAATATGISATETTTDDGVLAVPAGVKSVDDLVKEINDKEGQFVGKIRASNDNGKLRIENLSTQDLEVGTPTGVKGEATIEGNSVRADLSRQYNELRDQLDKLADDASFNGINLLRGDKLTITFNETGTSSIDINTKGEEAINSANLKISTWMNEADLDSDSNIDDELDKLKAGLNQVRSQSSAFGSNLSIVQNRQAFTKNMINTLQTGAANLTLADMNEEAANLLALQTRQSLSSSSLSLASQADQSVLQLIR</sequence>
<comment type="caution">
    <text evidence="6">The sequence shown here is derived from an EMBL/GenBank/DDBJ whole genome shotgun (WGS) entry which is preliminary data.</text>
</comment>
<dbReference type="InterPro" id="IPR046358">
    <property type="entry name" value="Flagellin_C"/>
</dbReference>
<dbReference type="Pfam" id="PF00669">
    <property type="entry name" value="Flagellin_N"/>
    <property type="match status" value="1"/>
</dbReference>
<dbReference type="PANTHER" id="PTHR42792">
    <property type="entry name" value="FLAGELLIN"/>
    <property type="match status" value="1"/>
</dbReference>
<dbReference type="Proteomes" id="UP001595613">
    <property type="component" value="Unassembled WGS sequence"/>
</dbReference>
<evidence type="ECO:0000256" key="2">
    <source>
        <dbReference type="ARBA" id="ARBA00023143"/>
    </source>
</evidence>
<evidence type="ECO:0000259" key="4">
    <source>
        <dbReference type="Pfam" id="PF00669"/>
    </source>
</evidence>
<dbReference type="SUPFAM" id="SSF64518">
    <property type="entry name" value="Phase 1 flagellin"/>
    <property type="match status" value="2"/>
</dbReference>
<evidence type="ECO:0000259" key="5">
    <source>
        <dbReference type="Pfam" id="PF00700"/>
    </source>
</evidence>
<gene>
    <name evidence="6" type="ORF">ACFOOL_00295</name>
</gene>
<name>A0ABV7WXK8_9HYPH</name>
<dbReference type="RefSeq" id="WP_380093835.1">
    <property type="nucleotide sequence ID" value="NZ_JBHRYD010000001.1"/>
</dbReference>
<organism evidence="6 7">
    <name type="scientific">Devosia honganensis</name>
    <dbReference type="NCBI Taxonomy" id="1610527"/>
    <lineage>
        <taxon>Bacteria</taxon>
        <taxon>Pseudomonadati</taxon>
        <taxon>Pseudomonadota</taxon>
        <taxon>Alphaproteobacteria</taxon>
        <taxon>Hyphomicrobiales</taxon>
        <taxon>Devosiaceae</taxon>
        <taxon>Devosia</taxon>
    </lineage>
</organism>
<dbReference type="InterPro" id="IPR001029">
    <property type="entry name" value="Flagellin_N"/>
</dbReference>
<dbReference type="PANTHER" id="PTHR42792:SF1">
    <property type="entry name" value="FLAGELLAR HOOK-ASSOCIATED PROTEIN 3"/>
    <property type="match status" value="1"/>
</dbReference>
<keyword evidence="6" id="KW-0282">Flagellum</keyword>
<reference evidence="7" key="1">
    <citation type="journal article" date="2019" name="Int. J. Syst. Evol. Microbiol.">
        <title>The Global Catalogue of Microorganisms (GCM) 10K type strain sequencing project: providing services to taxonomists for standard genome sequencing and annotation.</title>
        <authorList>
            <consortium name="The Broad Institute Genomics Platform"/>
            <consortium name="The Broad Institute Genome Sequencing Center for Infectious Disease"/>
            <person name="Wu L."/>
            <person name="Ma J."/>
        </authorList>
    </citation>
    <scope>NUCLEOTIDE SEQUENCE [LARGE SCALE GENOMIC DNA]</scope>
    <source>
        <strain evidence="7">KCTC 42281</strain>
    </source>
</reference>